<proteinExistence type="predicted"/>
<evidence type="ECO:0000313" key="1">
    <source>
        <dbReference type="EMBL" id="EME60103.1"/>
    </source>
</evidence>
<organism evidence="1 2">
    <name type="scientific">Amycolatopsis decaplanina DSM 44594</name>
    <dbReference type="NCBI Taxonomy" id="1284240"/>
    <lineage>
        <taxon>Bacteria</taxon>
        <taxon>Bacillati</taxon>
        <taxon>Actinomycetota</taxon>
        <taxon>Actinomycetes</taxon>
        <taxon>Pseudonocardiales</taxon>
        <taxon>Pseudonocardiaceae</taxon>
        <taxon>Amycolatopsis</taxon>
    </lineage>
</organism>
<dbReference type="Proteomes" id="UP000054226">
    <property type="component" value="Unassembled WGS sequence"/>
</dbReference>
<keyword evidence="2" id="KW-1185">Reference proteome</keyword>
<dbReference type="AlphaFoldDB" id="M2ZGU5"/>
<dbReference type="InterPro" id="IPR036457">
    <property type="entry name" value="PPM-type-like_dom_sf"/>
</dbReference>
<dbReference type="SUPFAM" id="SSF81606">
    <property type="entry name" value="PP2C-like"/>
    <property type="match status" value="1"/>
</dbReference>
<evidence type="ECO:0000313" key="2">
    <source>
        <dbReference type="Proteomes" id="UP000054226"/>
    </source>
</evidence>
<dbReference type="PATRIC" id="fig|1284240.4.peg.2813"/>
<protein>
    <submittedName>
        <fullName evidence="1">Protein serine/threonine phosphatase</fullName>
    </submittedName>
</protein>
<accession>M2ZGU5</accession>
<reference evidence="1 2" key="1">
    <citation type="journal article" date="2013" name="Genome Announc.">
        <title>Draft Genome Sequence of Amycolatopsis decaplanina Strain DSM 44594T.</title>
        <authorList>
            <person name="Kaur N."/>
            <person name="Kumar S."/>
            <person name="Bala M."/>
            <person name="Raghava G.P."/>
            <person name="Mayilraj S."/>
        </authorList>
    </citation>
    <scope>NUCLEOTIDE SEQUENCE [LARGE SCALE GENOMIC DNA]</scope>
    <source>
        <strain evidence="1 2">DSM 44594</strain>
    </source>
</reference>
<comment type="caution">
    <text evidence="1">The sequence shown here is derived from an EMBL/GenBank/DDBJ whole genome shotgun (WGS) entry which is preliminary data.</text>
</comment>
<dbReference type="Gene3D" id="3.60.40.10">
    <property type="entry name" value="PPM-type phosphatase domain"/>
    <property type="match status" value="1"/>
</dbReference>
<sequence length="360" mass="39393">MAWDQGRNDPIRTLEGANVEVVASESSGTAYWQWQEQGVQALGVWTERKAGAGEDAEPLLIHRNHAAEGLIAVFDGAGGAGSAGAGLTPDGRERTGAWVGSRTARAATEEWYVRVAEDYADLDAAGLKSLLDLRLGQMAIGNPSKLGGSMRRTLPTTLASIRYEVGDDAVRWQVFWAGDSRCYLLEESGLQQLSLDDTDSADALTLLIEDPPMTNLVSADRQFVVNSAHGGARTPCVLLCATDGFFGYVRGPADFEYFLLRSLSTAVDLDHWASNLIETVCSYTGDDASLSLVALGFRDFEDLRGQYAARLGLVRAEFWEPLRAAEAGTDRECFVAARKGSWERYRSGYERRMPFKEEDR</sequence>
<dbReference type="OrthoDB" id="3808825at2"/>
<dbReference type="EMBL" id="AOHO01000048">
    <property type="protein sequence ID" value="EME60103.1"/>
    <property type="molecule type" value="Genomic_DNA"/>
</dbReference>
<gene>
    <name evidence="1" type="ORF">H074_13787</name>
</gene>
<name>M2ZGU5_9PSEU</name>